<proteinExistence type="predicted"/>
<dbReference type="InterPro" id="IPR046864">
    <property type="entry name" value="VasX_N"/>
</dbReference>
<keyword evidence="1" id="KW-0472">Membrane</keyword>
<feature type="transmembrane region" description="Helical" evidence="1">
    <location>
        <begin position="750"/>
        <end position="775"/>
    </location>
</feature>
<feature type="transmembrane region" description="Helical" evidence="1">
    <location>
        <begin position="706"/>
        <end position="730"/>
    </location>
</feature>
<dbReference type="NCBIfam" id="NF041559">
    <property type="entry name" value="BTH_I2691_fam"/>
    <property type="match status" value="1"/>
</dbReference>
<feature type="transmembrane region" description="Helical" evidence="1">
    <location>
        <begin position="662"/>
        <end position="686"/>
    </location>
</feature>
<evidence type="ECO:0000313" key="4">
    <source>
        <dbReference type="Proteomes" id="UP000594430"/>
    </source>
</evidence>
<keyword evidence="1" id="KW-0812">Transmembrane</keyword>
<organism evidence="3 4">
    <name type="scientific">Pseudomonas fulva</name>
    <dbReference type="NCBI Taxonomy" id="47880"/>
    <lineage>
        <taxon>Bacteria</taxon>
        <taxon>Pseudomonadati</taxon>
        <taxon>Pseudomonadota</taxon>
        <taxon>Gammaproteobacteria</taxon>
        <taxon>Pseudomonadales</taxon>
        <taxon>Pseudomonadaceae</taxon>
        <taxon>Pseudomonas</taxon>
    </lineage>
</organism>
<sequence>MTDASVSSPTAGPACRARVPIVPVRYAVVPRPAGTPPCLYHDAGFTLEQRLPPLRHCAYTLRALRPGYVYVFMKGPLGEMLVIHEYDGEGNYRELRHRGLDNYHRRDRYLSGQTMAWVWADTCQESAKEVWIGYSPHLWTNATTARMCASPALRKRHMRLLDMAELVAGNQAPSSQPHILPVSALQHWVEDFKPANRRMPLTWSSHPVTATLPVGRLSAVARHYPWSQPKVPVVVALADAEGVALDLGLSVSAYQHQLRDLMPTEQLEHTKPAQSPEQQQLPSCFKLDVEHVSPRSRDFHHRNLVAMLLNKTLESLYPVGAPSPELAGTRLRPTRDNPAHSPAAVRYLALTHERYSENGARLGLRIDTRKYLQFLDERDALEQRMAHLRDLALQASHDHDAWLATAEPGHLDDPYSLAAALACYDRDDLTSARGLEIVLALLIHPMGQPTPGTEDQDPRFRRLEQWLDRHDSPLYTAVTPFNPFKDKADAVGSLLGAADNVIEGLAGRFPASAGITELTAQTVTTVVLKRLRGNTRWDASKGLRQQVLAAAREANAEKALGLLAARYQITDKIIRDNPFSKAVEQYLNKGMAQVEEIKQLRISGSRTIAIELTTRAHLKPNIIGLLTSGSGGVLNAGMLWFNVISLKAAYSSLQKNAAPEDALGFASSIFGVMGAAAATVVSARAMQKAVMLRLMPTVPGMAFGNSLIKFLGSNLFARLVGYPAIVSGIVSDSLKIARQISNGSLTAAGYTAAAATNTAIGSIIVLEAGLAVAGATSLIPFAGWGAAALVLAGIAIIAGGVYLHSKAYAQLHSPIELWAARSIFGNRINDGEIRPDIVLDNEKKLPNFTTLLAEIAAWHNEHYAPKAISNEQALKLGIANLDTKWHNNLQSVTVNPITTNTNASLIGRIAEFTIYLPGFLVGSSEWSATLSSTRNDLGVEVPAINPVVYLVKSGLILNFKHSAANQKRISLRLAYRVNGELMKDIELNSTFYLEP</sequence>
<dbReference type="AlphaFoldDB" id="A0A7S9L4R9"/>
<evidence type="ECO:0000313" key="3">
    <source>
        <dbReference type="EMBL" id="QPH47542.1"/>
    </source>
</evidence>
<name>A0A7S9L4R9_9PSED</name>
<evidence type="ECO:0000256" key="1">
    <source>
        <dbReference type="SAM" id="Phobius"/>
    </source>
</evidence>
<dbReference type="RefSeq" id="WP_196110043.1">
    <property type="nucleotide sequence ID" value="NZ_BQIN01000019.1"/>
</dbReference>
<protein>
    <recommendedName>
        <fullName evidence="2">Toxin VasX N-terminal region domain-containing protein</fullName>
    </recommendedName>
</protein>
<feature type="transmembrane region" description="Helical" evidence="1">
    <location>
        <begin position="781"/>
        <end position="803"/>
    </location>
</feature>
<dbReference type="EMBL" id="CP064946">
    <property type="protein sequence ID" value="QPH47542.1"/>
    <property type="molecule type" value="Genomic_DNA"/>
</dbReference>
<keyword evidence="1" id="KW-1133">Transmembrane helix</keyword>
<gene>
    <name evidence="3" type="ORF">IZU98_14105</name>
</gene>
<dbReference type="Proteomes" id="UP000594430">
    <property type="component" value="Chromosome"/>
</dbReference>
<evidence type="ECO:0000259" key="2">
    <source>
        <dbReference type="Pfam" id="PF20249"/>
    </source>
</evidence>
<dbReference type="CDD" id="cd20706">
    <property type="entry name" value="MIX_II"/>
    <property type="match status" value="1"/>
</dbReference>
<feature type="transmembrane region" description="Helical" evidence="1">
    <location>
        <begin position="622"/>
        <end position="641"/>
    </location>
</feature>
<reference evidence="3 4" key="1">
    <citation type="submission" date="2020-11" db="EMBL/GenBank/DDBJ databases">
        <title>Pseudomonas fulva producing VIM-24.</title>
        <authorList>
            <person name="Liu S."/>
        </authorList>
    </citation>
    <scope>NUCLEOTIDE SEQUENCE [LARGE SCALE GENOMIC DNA]</scope>
    <source>
        <strain evidence="3 4">ZDHY414</strain>
    </source>
</reference>
<dbReference type="Pfam" id="PF20249">
    <property type="entry name" value="VasX_N"/>
    <property type="match status" value="1"/>
</dbReference>
<accession>A0A7S9L4R9</accession>
<feature type="domain" description="Toxin VasX N-terminal region" evidence="2">
    <location>
        <begin position="13"/>
        <end position="165"/>
    </location>
</feature>
<dbReference type="InterPro" id="IPR048126">
    <property type="entry name" value="Toxin_VasX"/>
</dbReference>